<dbReference type="InterPro" id="IPR019533">
    <property type="entry name" value="Peptidase_S26"/>
</dbReference>
<reference evidence="5 6" key="1">
    <citation type="submission" date="2024-10" db="EMBL/GenBank/DDBJ databases">
        <authorList>
            <person name="Ratan Roy A."/>
            <person name="Morales Sandoval P.H."/>
            <person name="De Los Santos Villalobos S."/>
            <person name="Chakraborty S."/>
            <person name="Mukherjee J."/>
        </authorList>
    </citation>
    <scope>NUCLEOTIDE SEQUENCE [LARGE SCALE GENOMIC DNA]</scope>
    <source>
        <strain evidence="5 6">S1</strain>
    </source>
</reference>
<keyword evidence="2" id="KW-0378">Hydrolase</keyword>
<keyword evidence="6" id="KW-1185">Reference proteome</keyword>
<proteinExistence type="predicted"/>
<evidence type="ECO:0000256" key="3">
    <source>
        <dbReference type="ARBA" id="ARBA00023136"/>
    </source>
</evidence>
<dbReference type="EMBL" id="JBHZOL010000075">
    <property type="protein sequence ID" value="MFE4107023.1"/>
    <property type="molecule type" value="Genomic_DNA"/>
</dbReference>
<evidence type="ECO:0000313" key="5">
    <source>
        <dbReference type="EMBL" id="MFE4107023.1"/>
    </source>
</evidence>
<dbReference type="InterPro" id="IPR052064">
    <property type="entry name" value="Mito_IMP1_subunit"/>
</dbReference>
<evidence type="ECO:0000256" key="1">
    <source>
        <dbReference type="ARBA" id="ARBA00004370"/>
    </source>
</evidence>
<dbReference type="SUPFAM" id="SSF51306">
    <property type="entry name" value="LexA/Signal peptidase"/>
    <property type="match status" value="1"/>
</dbReference>
<keyword evidence="3" id="KW-0472">Membrane</keyword>
<dbReference type="CDD" id="cd06530">
    <property type="entry name" value="S26_SPase_I"/>
    <property type="match status" value="1"/>
</dbReference>
<dbReference type="GO" id="GO:0006508">
    <property type="term" value="P:proteolysis"/>
    <property type="evidence" value="ECO:0007669"/>
    <property type="project" value="UniProtKB-KW"/>
</dbReference>
<dbReference type="PANTHER" id="PTHR12383:SF16">
    <property type="entry name" value="MITOCHONDRIAL INNER MEMBRANE PROTEASE SUBUNIT 1"/>
    <property type="match status" value="1"/>
</dbReference>
<evidence type="ECO:0000313" key="6">
    <source>
        <dbReference type="Proteomes" id="UP001600165"/>
    </source>
</evidence>
<feature type="domain" description="Peptidase S26" evidence="4">
    <location>
        <begin position="81"/>
        <end position="116"/>
    </location>
</feature>
<name>A0ABW6IFQ2_9CYAN</name>
<dbReference type="PANTHER" id="PTHR12383">
    <property type="entry name" value="PROTEASE FAMILY S26 MITOCHONDRIAL INNER MEMBRANE PROTEASE-RELATED"/>
    <property type="match status" value="1"/>
</dbReference>
<dbReference type="InterPro" id="IPR014124">
    <property type="entry name" value="Pept_S26A_Sod_Ni_maturase"/>
</dbReference>
<accession>A0ABW6IFQ2</accession>
<evidence type="ECO:0000259" key="4">
    <source>
        <dbReference type="Pfam" id="PF10502"/>
    </source>
</evidence>
<protein>
    <submittedName>
        <fullName evidence="5">Nickel-type superoxide dismutase maturation protease</fullName>
    </submittedName>
</protein>
<gene>
    <name evidence="5" type="primary">sodX</name>
    <name evidence="5" type="ORF">ACFVKH_12080</name>
</gene>
<dbReference type="Pfam" id="PF10502">
    <property type="entry name" value="Peptidase_S26"/>
    <property type="match status" value="2"/>
</dbReference>
<dbReference type="Gene3D" id="2.10.109.10">
    <property type="entry name" value="Umud Fragment, subunit A"/>
    <property type="match status" value="1"/>
</dbReference>
<dbReference type="Proteomes" id="UP001600165">
    <property type="component" value="Unassembled WGS sequence"/>
</dbReference>
<organism evidence="5 6">
    <name type="scientific">Almyronema epifaneia S1</name>
    <dbReference type="NCBI Taxonomy" id="2991925"/>
    <lineage>
        <taxon>Bacteria</taxon>
        <taxon>Bacillati</taxon>
        <taxon>Cyanobacteriota</taxon>
        <taxon>Cyanophyceae</taxon>
        <taxon>Nodosilineales</taxon>
        <taxon>Nodosilineaceae</taxon>
        <taxon>Almyronema</taxon>
        <taxon>Almyronema epifaneia</taxon>
    </lineage>
</organism>
<evidence type="ECO:0000256" key="2">
    <source>
        <dbReference type="ARBA" id="ARBA00022801"/>
    </source>
</evidence>
<dbReference type="NCBIfam" id="TIGR02754">
    <property type="entry name" value="sod_Ni_protease"/>
    <property type="match status" value="1"/>
</dbReference>
<dbReference type="InterPro" id="IPR036286">
    <property type="entry name" value="LexA/Signal_pep-like_sf"/>
</dbReference>
<feature type="domain" description="Peptidase S26" evidence="4">
    <location>
        <begin position="22"/>
        <end position="78"/>
    </location>
</feature>
<sequence length="118" mass="13141">MTGDLPSSRWLDLLLWCFKKRQRFRVVNCSMQPLLQPGDEVLLDPTAYSQAQPQVGDLVVALHPQRSNFRIIKRVVAVTAEGACLLQGDNRAASEDSRVFGAVAAHQILGKVVCRFFC</sequence>
<comment type="caution">
    <text evidence="5">The sequence shown here is derived from an EMBL/GenBank/DDBJ whole genome shotgun (WGS) entry which is preliminary data.</text>
</comment>
<comment type="subcellular location">
    <subcellularLocation>
        <location evidence="1">Membrane</location>
    </subcellularLocation>
</comment>
<dbReference type="RefSeq" id="WP_377965336.1">
    <property type="nucleotide sequence ID" value="NZ_JBHZOL010000075.1"/>
</dbReference>
<keyword evidence="5" id="KW-0645">Protease</keyword>
<dbReference type="GO" id="GO:0008233">
    <property type="term" value="F:peptidase activity"/>
    <property type="evidence" value="ECO:0007669"/>
    <property type="project" value="UniProtKB-KW"/>
</dbReference>